<sequence length="302" mass="30458">MEFPKALVGPTKLGLALADLGLTAAQQTAGVARDVVHFAADQVDPEAAKGQQRSDNLVTAVMNVPYILGRCADLIAPGGAIDRLVGPGGAVDRVADLFDEDGLVDRVIRPGGPLDQATAPGGIVDRLVAEDGVISTIIAEDGLLIRTIEMTNAVAEIAPVLLSMNQQLAVIQDVVGAANNVAAPVTNVLASIPKFAIRTAADAARAGASAMSGPTQDRRVVEATVVAPRPPAAPKSAPAAAPAEGKAWAPGTRTTENSGATKNSGATENPRATGASTPAARPVVTPPNPSTPRVDPPATPAS</sequence>
<organism evidence="2 3">
    <name type="scientific">Tsukamurella soli</name>
    <dbReference type="NCBI Taxonomy" id="644556"/>
    <lineage>
        <taxon>Bacteria</taxon>
        <taxon>Bacillati</taxon>
        <taxon>Actinomycetota</taxon>
        <taxon>Actinomycetes</taxon>
        <taxon>Mycobacteriales</taxon>
        <taxon>Tsukamurellaceae</taxon>
        <taxon>Tsukamurella</taxon>
    </lineage>
</organism>
<feature type="region of interest" description="Disordered" evidence="1">
    <location>
        <begin position="229"/>
        <end position="302"/>
    </location>
</feature>
<protein>
    <submittedName>
        <fullName evidence="2">Uncharacterized protein</fullName>
    </submittedName>
</protein>
<proteinExistence type="predicted"/>
<dbReference type="Proteomes" id="UP001500635">
    <property type="component" value="Unassembled WGS sequence"/>
</dbReference>
<keyword evidence="3" id="KW-1185">Reference proteome</keyword>
<comment type="caution">
    <text evidence="2">The sequence shown here is derived from an EMBL/GenBank/DDBJ whole genome shotgun (WGS) entry which is preliminary data.</text>
</comment>
<evidence type="ECO:0000256" key="1">
    <source>
        <dbReference type="SAM" id="MobiDB-lite"/>
    </source>
</evidence>
<name>A0ABP8KEW3_9ACTN</name>
<feature type="compositionally biased region" description="Polar residues" evidence="1">
    <location>
        <begin position="252"/>
        <end position="267"/>
    </location>
</feature>
<reference evidence="3" key="1">
    <citation type="journal article" date="2019" name="Int. J. Syst. Evol. Microbiol.">
        <title>The Global Catalogue of Microorganisms (GCM) 10K type strain sequencing project: providing services to taxonomists for standard genome sequencing and annotation.</title>
        <authorList>
            <consortium name="The Broad Institute Genomics Platform"/>
            <consortium name="The Broad Institute Genome Sequencing Center for Infectious Disease"/>
            <person name="Wu L."/>
            <person name="Ma J."/>
        </authorList>
    </citation>
    <scope>NUCLEOTIDE SEQUENCE [LARGE SCALE GENOMIC DNA]</scope>
    <source>
        <strain evidence="3">JCM 17688</strain>
    </source>
</reference>
<dbReference type="EMBL" id="BAABFR010000133">
    <property type="protein sequence ID" value="GAA4405126.1"/>
    <property type="molecule type" value="Genomic_DNA"/>
</dbReference>
<feature type="compositionally biased region" description="Pro residues" evidence="1">
    <location>
        <begin position="284"/>
        <end position="302"/>
    </location>
</feature>
<evidence type="ECO:0000313" key="3">
    <source>
        <dbReference type="Proteomes" id="UP001500635"/>
    </source>
</evidence>
<evidence type="ECO:0000313" key="2">
    <source>
        <dbReference type="EMBL" id="GAA4405126.1"/>
    </source>
</evidence>
<accession>A0ABP8KEW3</accession>
<gene>
    <name evidence="2" type="ORF">GCM10023147_48080</name>
</gene>
<dbReference type="RefSeq" id="WP_345001021.1">
    <property type="nucleotide sequence ID" value="NZ_BAABFR010000133.1"/>
</dbReference>
<feature type="compositionally biased region" description="Low complexity" evidence="1">
    <location>
        <begin position="234"/>
        <end position="250"/>
    </location>
</feature>